<dbReference type="PANTHER" id="PTHR11699">
    <property type="entry name" value="ALDEHYDE DEHYDROGENASE-RELATED"/>
    <property type="match status" value="1"/>
</dbReference>
<proteinExistence type="predicted"/>
<dbReference type="InterPro" id="IPR015590">
    <property type="entry name" value="Aldehyde_DH_dom"/>
</dbReference>
<dbReference type="GO" id="GO:0016620">
    <property type="term" value="F:oxidoreductase activity, acting on the aldehyde or oxo group of donors, NAD or NADP as acceptor"/>
    <property type="evidence" value="ECO:0007669"/>
    <property type="project" value="InterPro"/>
</dbReference>
<accession>A0A8J4YJG7</accession>
<name>A0A8J4YJG7_CHIOP</name>
<sequence length="213" mass="22663">MTLGIEVAKMIKAGAVWINCHNLFDAAAGFGGCKQSGYGRDGGKEGLLEYVKPAWQGSLKFTAPKVNFVKFGAAYGASRPCITPATPQEGNEIEEPEALSLQKKVKVLARMDAGASMGAICAEFDIKSSTFYPFTDLEEAVEDGGAKGGVGSYLLQLTPFALQVMSAEGALPRVDQTYKLYYGGAQKRPDGNYCRVIMNADGKALALVGESNR</sequence>
<dbReference type="Pfam" id="PF00171">
    <property type="entry name" value="Aldedh"/>
    <property type="match status" value="1"/>
</dbReference>
<reference evidence="2" key="1">
    <citation type="submission" date="2020-07" db="EMBL/GenBank/DDBJ databases">
        <title>The High-quality genome of the commercially important snow crab, Chionoecetes opilio.</title>
        <authorList>
            <person name="Jeong J.-H."/>
            <person name="Ryu S."/>
        </authorList>
    </citation>
    <scope>NUCLEOTIDE SEQUENCE</scope>
    <source>
        <strain evidence="2">MADBK_172401_WGS</strain>
        <tissue evidence="2">Digestive gland</tissue>
    </source>
</reference>
<dbReference type="Gene3D" id="3.40.309.10">
    <property type="entry name" value="Aldehyde Dehydrogenase, Chain A, domain 2"/>
    <property type="match status" value="1"/>
</dbReference>
<dbReference type="InterPro" id="IPR016163">
    <property type="entry name" value="Ald_DH_C"/>
</dbReference>
<protein>
    <submittedName>
        <fullName evidence="2">Magnesium-activated aldehyde dehydrogenase, cytosolic</fullName>
    </submittedName>
</protein>
<keyword evidence="3" id="KW-1185">Reference proteome</keyword>
<dbReference type="AlphaFoldDB" id="A0A8J4YJG7"/>
<feature type="domain" description="Aldehyde dehydrogenase" evidence="1">
    <location>
        <begin position="6"/>
        <end position="52"/>
    </location>
</feature>
<dbReference type="SUPFAM" id="SSF53720">
    <property type="entry name" value="ALDH-like"/>
    <property type="match status" value="1"/>
</dbReference>
<comment type="caution">
    <text evidence="2">The sequence shown here is derived from an EMBL/GenBank/DDBJ whole genome shotgun (WGS) entry which is preliminary data.</text>
</comment>
<evidence type="ECO:0000259" key="1">
    <source>
        <dbReference type="Pfam" id="PF00171"/>
    </source>
</evidence>
<dbReference type="Gene3D" id="3.40.605.10">
    <property type="entry name" value="Aldehyde Dehydrogenase, Chain A, domain 1"/>
    <property type="match status" value="1"/>
</dbReference>
<evidence type="ECO:0000313" key="2">
    <source>
        <dbReference type="EMBL" id="KAG0729263.1"/>
    </source>
</evidence>
<dbReference type="Proteomes" id="UP000770661">
    <property type="component" value="Unassembled WGS sequence"/>
</dbReference>
<dbReference type="EMBL" id="JACEEZ010001402">
    <property type="protein sequence ID" value="KAG0729263.1"/>
    <property type="molecule type" value="Genomic_DNA"/>
</dbReference>
<gene>
    <name evidence="2" type="primary">ALD6</name>
    <name evidence="2" type="ORF">GWK47_030703</name>
</gene>
<dbReference type="InterPro" id="IPR016162">
    <property type="entry name" value="Ald_DH_N"/>
</dbReference>
<dbReference type="InterPro" id="IPR016161">
    <property type="entry name" value="Ald_DH/histidinol_DH"/>
</dbReference>
<organism evidence="2 3">
    <name type="scientific">Chionoecetes opilio</name>
    <name type="common">Atlantic snow crab</name>
    <name type="synonym">Cancer opilio</name>
    <dbReference type="NCBI Taxonomy" id="41210"/>
    <lineage>
        <taxon>Eukaryota</taxon>
        <taxon>Metazoa</taxon>
        <taxon>Ecdysozoa</taxon>
        <taxon>Arthropoda</taxon>
        <taxon>Crustacea</taxon>
        <taxon>Multicrustacea</taxon>
        <taxon>Malacostraca</taxon>
        <taxon>Eumalacostraca</taxon>
        <taxon>Eucarida</taxon>
        <taxon>Decapoda</taxon>
        <taxon>Pleocyemata</taxon>
        <taxon>Brachyura</taxon>
        <taxon>Eubrachyura</taxon>
        <taxon>Majoidea</taxon>
        <taxon>Majidae</taxon>
        <taxon>Chionoecetes</taxon>
    </lineage>
</organism>
<evidence type="ECO:0000313" key="3">
    <source>
        <dbReference type="Proteomes" id="UP000770661"/>
    </source>
</evidence>
<dbReference type="OrthoDB" id="310895at2759"/>